<dbReference type="Proteomes" id="UP001163603">
    <property type="component" value="Chromosome 8"/>
</dbReference>
<comment type="caution">
    <text evidence="1">The sequence shown here is derived from an EMBL/GenBank/DDBJ whole genome shotgun (WGS) entry which is preliminary data.</text>
</comment>
<name>A0ACC0Y8P2_9ROSI</name>
<gene>
    <name evidence="1" type="ORF">Pint_14069</name>
</gene>
<dbReference type="EMBL" id="CM047743">
    <property type="protein sequence ID" value="KAJ0031372.1"/>
    <property type="molecule type" value="Genomic_DNA"/>
</dbReference>
<accession>A0ACC0Y8P2</accession>
<reference evidence="2" key="1">
    <citation type="journal article" date="2023" name="G3 (Bethesda)">
        <title>Genome assembly and association tests identify interacting loci associated with vigor, precocity, and sex in interspecific pistachio rootstocks.</title>
        <authorList>
            <person name="Palmer W."/>
            <person name="Jacygrad E."/>
            <person name="Sagayaradj S."/>
            <person name="Cavanaugh K."/>
            <person name="Han R."/>
            <person name="Bertier L."/>
            <person name="Beede B."/>
            <person name="Kafkas S."/>
            <person name="Golino D."/>
            <person name="Preece J."/>
            <person name="Michelmore R."/>
        </authorList>
    </citation>
    <scope>NUCLEOTIDE SEQUENCE [LARGE SCALE GENOMIC DNA]</scope>
</reference>
<organism evidence="1 2">
    <name type="scientific">Pistacia integerrima</name>
    <dbReference type="NCBI Taxonomy" id="434235"/>
    <lineage>
        <taxon>Eukaryota</taxon>
        <taxon>Viridiplantae</taxon>
        <taxon>Streptophyta</taxon>
        <taxon>Embryophyta</taxon>
        <taxon>Tracheophyta</taxon>
        <taxon>Spermatophyta</taxon>
        <taxon>Magnoliopsida</taxon>
        <taxon>eudicotyledons</taxon>
        <taxon>Gunneridae</taxon>
        <taxon>Pentapetalae</taxon>
        <taxon>rosids</taxon>
        <taxon>malvids</taxon>
        <taxon>Sapindales</taxon>
        <taxon>Anacardiaceae</taxon>
        <taxon>Pistacia</taxon>
    </lineage>
</organism>
<evidence type="ECO:0000313" key="2">
    <source>
        <dbReference type="Proteomes" id="UP001163603"/>
    </source>
</evidence>
<proteinExistence type="predicted"/>
<evidence type="ECO:0000313" key="1">
    <source>
        <dbReference type="EMBL" id="KAJ0031372.1"/>
    </source>
</evidence>
<sequence>MNRLSSPFLLILIAGITLLTVEGQICSEDLGQCGGDCGPRCTSQHPGGIGNCDINSTCKCFYVCKPAPKLKTCEVGMGIYLSGCLNDKCNADCAAKYPGDQDGHGYCYTLPPYQSCHCLYLCYDQ</sequence>
<keyword evidence="2" id="KW-1185">Reference proteome</keyword>
<protein>
    <submittedName>
        <fullName evidence="1">Uncharacterized protein</fullName>
    </submittedName>
</protein>